<accession>A0A927RCU7</accession>
<keyword evidence="3" id="KW-0309">Germination</keyword>
<keyword evidence="5" id="KW-0472">Membrane</keyword>
<evidence type="ECO:0000256" key="6">
    <source>
        <dbReference type="ARBA" id="ARBA00023139"/>
    </source>
</evidence>
<evidence type="ECO:0000313" key="10">
    <source>
        <dbReference type="EMBL" id="MBE1554745.1"/>
    </source>
</evidence>
<dbReference type="Gene3D" id="3.30.300.210">
    <property type="entry name" value="Nutrient germinant receptor protein C, domain 3"/>
    <property type="match status" value="1"/>
</dbReference>
<dbReference type="RefSeq" id="WP_192598504.1">
    <property type="nucleotide sequence ID" value="NZ_JADBEL010000008.1"/>
</dbReference>
<dbReference type="NCBIfam" id="TIGR02887">
    <property type="entry name" value="spore_ger_x_C"/>
    <property type="match status" value="1"/>
</dbReference>
<dbReference type="PANTHER" id="PTHR35789:SF1">
    <property type="entry name" value="SPORE GERMINATION PROTEIN B3"/>
    <property type="match status" value="1"/>
</dbReference>
<dbReference type="InterPro" id="IPR038501">
    <property type="entry name" value="Spore_GerAC_C_sf"/>
</dbReference>
<evidence type="ECO:0000256" key="2">
    <source>
        <dbReference type="ARBA" id="ARBA00007886"/>
    </source>
</evidence>
<dbReference type="Pfam" id="PF05504">
    <property type="entry name" value="Spore_GerAC"/>
    <property type="match status" value="1"/>
</dbReference>
<organism evidence="10 11">
    <name type="scientific">Sporosarcina limicola</name>
    <dbReference type="NCBI Taxonomy" id="34101"/>
    <lineage>
        <taxon>Bacteria</taxon>
        <taxon>Bacillati</taxon>
        <taxon>Bacillota</taxon>
        <taxon>Bacilli</taxon>
        <taxon>Bacillales</taxon>
        <taxon>Caryophanaceae</taxon>
        <taxon>Sporosarcina</taxon>
    </lineage>
</organism>
<dbReference type="PROSITE" id="PS51257">
    <property type="entry name" value="PROKAR_LIPOPROTEIN"/>
    <property type="match status" value="1"/>
</dbReference>
<evidence type="ECO:0000259" key="8">
    <source>
        <dbReference type="Pfam" id="PF05504"/>
    </source>
</evidence>
<dbReference type="Pfam" id="PF25198">
    <property type="entry name" value="Spore_GerAC_N"/>
    <property type="match status" value="1"/>
</dbReference>
<evidence type="ECO:0000313" key="11">
    <source>
        <dbReference type="Proteomes" id="UP000658225"/>
    </source>
</evidence>
<dbReference type="Proteomes" id="UP000658225">
    <property type="component" value="Unassembled WGS sequence"/>
</dbReference>
<evidence type="ECO:0000256" key="1">
    <source>
        <dbReference type="ARBA" id="ARBA00004635"/>
    </source>
</evidence>
<keyword evidence="6" id="KW-0564">Palmitate</keyword>
<dbReference type="GO" id="GO:0009847">
    <property type="term" value="P:spore germination"/>
    <property type="evidence" value="ECO:0007669"/>
    <property type="project" value="InterPro"/>
</dbReference>
<evidence type="ECO:0000256" key="4">
    <source>
        <dbReference type="ARBA" id="ARBA00022729"/>
    </source>
</evidence>
<comment type="subcellular location">
    <subcellularLocation>
        <location evidence="1">Membrane</location>
        <topology evidence="1">Lipid-anchor</topology>
    </subcellularLocation>
</comment>
<evidence type="ECO:0000256" key="3">
    <source>
        <dbReference type="ARBA" id="ARBA00022544"/>
    </source>
</evidence>
<name>A0A927RCU7_9BACL</name>
<evidence type="ECO:0000256" key="7">
    <source>
        <dbReference type="ARBA" id="ARBA00023288"/>
    </source>
</evidence>
<evidence type="ECO:0000259" key="9">
    <source>
        <dbReference type="Pfam" id="PF25198"/>
    </source>
</evidence>
<dbReference type="EMBL" id="JADBEL010000008">
    <property type="protein sequence ID" value="MBE1554745.1"/>
    <property type="molecule type" value="Genomic_DNA"/>
</dbReference>
<dbReference type="InterPro" id="IPR046953">
    <property type="entry name" value="Spore_GerAC-like_C"/>
</dbReference>
<sequence length="359" mass="41003">MKRLLLLLIPCILLAGCWDEILYKEVAIVPLAGIDGEPGKVEAYYSFPVISDGAITYSTTEGEGLSLRDARNNAFAHTDEMLDISQLEVLLISENMAKYDLYKHIDVIFRAPRNRLSGRIAIVEGEVSKNFEKADTLPVDAPDFYRGLLETSIKFSIIPDIDLQQASKYLFDEGRDLALPTIRTSEKTGFPEVSGLALFNERVFSGYTLNLKESTILTVLQKKGSKKNAQFTYRWGENGEKYPITVEYIRHKRKWEITNEKVNLTYKYNFAVEEFAHDHLEKKKTVTDIEKFLSKELTKDFQKVINKLQEAKSDAIGLGQNVRAFHPELWKKGNWQETFSKMDIQVKVEAKIARTGIMN</sequence>
<evidence type="ECO:0000256" key="5">
    <source>
        <dbReference type="ARBA" id="ARBA00023136"/>
    </source>
</evidence>
<dbReference type="InterPro" id="IPR057336">
    <property type="entry name" value="GerAC_N"/>
</dbReference>
<dbReference type="InterPro" id="IPR008844">
    <property type="entry name" value="Spore_GerAC-like"/>
</dbReference>
<feature type="domain" description="Spore germination protein N-terminal" evidence="9">
    <location>
        <begin position="23"/>
        <end position="183"/>
    </location>
</feature>
<comment type="similarity">
    <text evidence="2">Belongs to the GerABKC lipoprotein family.</text>
</comment>
<reference evidence="10" key="1">
    <citation type="submission" date="2020-10" db="EMBL/GenBank/DDBJ databases">
        <title>Genomic Encyclopedia of Type Strains, Phase IV (KMG-IV): sequencing the most valuable type-strain genomes for metagenomic binning, comparative biology and taxonomic classification.</title>
        <authorList>
            <person name="Goeker M."/>
        </authorList>
    </citation>
    <scope>NUCLEOTIDE SEQUENCE</scope>
    <source>
        <strain evidence="10">DSM 13886</strain>
    </source>
</reference>
<protein>
    <submittedName>
        <fullName evidence="10">Ger(X)C family germination protein</fullName>
    </submittedName>
</protein>
<comment type="caution">
    <text evidence="10">The sequence shown here is derived from an EMBL/GenBank/DDBJ whole genome shotgun (WGS) entry which is preliminary data.</text>
</comment>
<keyword evidence="7" id="KW-0449">Lipoprotein</keyword>
<keyword evidence="11" id="KW-1185">Reference proteome</keyword>
<dbReference type="GO" id="GO:0016020">
    <property type="term" value="C:membrane"/>
    <property type="evidence" value="ECO:0007669"/>
    <property type="project" value="UniProtKB-SubCell"/>
</dbReference>
<feature type="domain" description="Spore germination GerAC-like C-terminal" evidence="8">
    <location>
        <begin position="194"/>
        <end position="356"/>
    </location>
</feature>
<proteinExistence type="inferred from homology"/>
<dbReference type="AlphaFoldDB" id="A0A927RCU7"/>
<dbReference type="PANTHER" id="PTHR35789">
    <property type="entry name" value="SPORE GERMINATION PROTEIN B3"/>
    <property type="match status" value="1"/>
</dbReference>
<gene>
    <name evidence="10" type="ORF">H4683_001823</name>
</gene>
<keyword evidence="4" id="KW-0732">Signal</keyword>